<dbReference type="Pfam" id="PF04480">
    <property type="entry name" value="DUF559"/>
    <property type="match status" value="1"/>
</dbReference>
<name>A0AAU7C7B3_9BACT</name>
<gene>
    <name evidence="2" type="ORF">V5E97_23335</name>
</gene>
<protein>
    <submittedName>
        <fullName evidence="2">DUF559 domain-containing protein</fullName>
    </submittedName>
</protein>
<dbReference type="InterPro" id="IPR007569">
    <property type="entry name" value="DUF559"/>
</dbReference>
<dbReference type="RefSeq" id="WP_406693978.1">
    <property type="nucleotide sequence ID" value="NZ_CP155447.1"/>
</dbReference>
<evidence type="ECO:0000259" key="1">
    <source>
        <dbReference type="Pfam" id="PF04480"/>
    </source>
</evidence>
<accession>A0AAU7C7B3</accession>
<reference evidence="2" key="1">
    <citation type="submission" date="2024-05" db="EMBL/GenBank/DDBJ databases">
        <title>Planctomycetes of the genus Singulisphaera possess chitinolytic capabilities.</title>
        <authorList>
            <person name="Ivanova A."/>
        </authorList>
    </citation>
    <scope>NUCLEOTIDE SEQUENCE</scope>
    <source>
        <strain evidence="2">Ch08T</strain>
    </source>
</reference>
<dbReference type="SUPFAM" id="SSF52980">
    <property type="entry name" value="Restriction endonuclease-like"/>
    <property type="match status" value="1"/>
</dbReference>
<dbReference type="EMBL" id="CP155447">
    <property type="protein sequence ID" value="XBH01283.1"/>
    <property type="molecule type" value="Genomic_DNA"/>
</dbReference>
<proteinExistence type="predicted"/>
<sequence>MNLPGYAVSLDRHQQRRAAGLPTVSVLCGAAGLTLPEGRRWAEQGGRPLISLSSPRFERILEAWVDHLSAGRDLIRDAIAWLVRESGRSDSGSIEELTSRIRRMAPIERTAFFDSVLADASTSSAGTLCRWLIERYNQGESITEAGLTTRLSEAFAGSDDAGAREQMVMALKEVIPSASAHDPVLLLARDDEQIRPAAWVESAALSLARIALWQPSTATILAIESGEFDDYCRTAPESRAKALVRAGVIAIHGLGEDEIVRRLATELPESAAHLGESVRRLVADGASDGLVSRFVDAARAAVSAASSPLGEEGSDLARSAAERFLFERLGSLPATAGLFELNAALDFRFGPSRAMEVDLLARTLGLAVEIDGYYHFQDPDAYRRDRRKDVELQKRGYLVVRVLAEDVVSRLEDVLRMILEAVASRGDRNTHRQRGEAS</sequence>
<feature type="domain" description="DUF559" evidence="1">
    <location>
        <begin position="357"/>
        <end position="422"/>
    </location>
</feature>
<evidence type="ECO:0000313" key="2">
    <source>
        <dbReference type="EMBL" id="XBH01283.1"/>
    </source>
</evidence>
<organism evidence="2">
    <name type="scientific">Singulisphaera sp. Ch08</name>
    <dbReference type="NCBI Taxonomy" id="3120278"/>
    <lineage>
        <taxon>Bacteria</taxon>
        <taxon>Pseudomonadati</taxon>
        <taxon>Planctomycetota</taxon>
        <taxon>Planctomycetia</taxon>
        <taxon>Isosphaerales</taxon>
        <taxon>Isosphaeraceae</taxon>
        <taxon>Singulisphaera</taxon>
    </lineage>
</organism>
<dbReference type="Gene3D" id="3.40.960.10">
    <property type="entry name" value="VSR Endonuclease"/>
    <property type="match status" value="1"/>
</dbReference>
<dbReference type="AlphaFoldDB" id="A0AAU7C7B3"/>
<dbReference type="InterPro" id="IPR011335">
    <property type="entry name" value="Restrct_endonuc-II-like"/>
</dbReference>